<dbReference type="AlphaFoldDB" id="A0A6A6F0R4"/>
<name>A0A6A6F0R4_9PEZI</name>
<dbReference type="EMBL" id="ML994610">
    <property type="protein sequence ID" value="KAF2195716.1"/>
    <property type="molecule type" value="Genomic_DNA"/>
</dbReference>
<sequence>MSELKRAVNSHHKLRDQGPYINYSLRIVGTTPDLASPSIVIECKTCDIKPLKALFKEKAKDKLYCGKSSRIFQLFRKNTPPKPASNLVYFRSDKDALNRRAAR</sequence>
<protein>
    <submittedName>
        <fullName evidence="1">Uncharacterized protein</fullName>
    </submittedName>
</protein>
<proteinExistence type="predicted"/>
<evidence type="ECO:0000313" key="2">
    <source>
        <dbReference type="Proteomes" id="UP000800200"/>
    </source>
</evidence>
<evidence type="ECO:0000313" key="1">
    <source>
        <dbReference type="EMBL" id="KAF2195716.1"/>
    </source>
</evidence>
<dbReference type="OrthoDB" id="3795360at2759"/>
<accession>A0A6A6F0R4</accession>
<reference evidence="1" key="1">
    <citation type="journal article" date="2020" name="Stud. Mycol.">
        <title>101 Dothideomycetes genomes: a test case for predicting lifestyles and emergence of pathogens.</title>
        <authorList>
            <person name="Haridas S."/>
            <person name="Albert R."/>
            <person name="Binder M."/>
            <person name="Bloem J."/>
            <person name="Labutti K."/>
            <person name="Salamov A."/>
            <person name="Andreopoulos B."/>
            <person name="Baker S."/>
            <person name="Barry K."/>
            <person name="Bills G."/>
            <person name="Bluhm B."/>
            <person name="Cannon C."/>
            <person name="Castanera R."/>
            <person name="Culley D."/>
            <person name="Daum C."/>
            <person name="Ezra D."/>
            <person name="Gonzalez J."/>
            <person name="Henrissat B."/>
            <person name="Kuo A."/>
            <person name="Liang C."/>
            <person name="Lipzen A."/>
            <person name="Lutzoni F."/>
            <person name="Magnuson J."/>
            <person name="Mondo S."/>
            <person name="Nolan M."/>
            <person name="Ohm R."/>
            <person name="Pangilinan J."/>
            <person name="Park H.-J."/>
            <person name="Ramirez L."/>
            <person name="Alfaro M."/>
            <person name="Sun H."/>
            <person name="Tritt A."/>
            <person name="Yoshinaga Y."/>
            <person name="Zwiers L.-H."/>
            <person name="Turgeon B."/>
            <person name="Goodwin S."/>
            <person name="Spatafora J."/>
            <person name="Crous P."/>
            <person name="Grigoriev I."/>
        </authorList>
    </citation>
    <scope>NUCLEOTIDE SEQUENCE</scope>
    <source>
        <strain evidence="1">CBS 207.26</strain>
    </source>
</reference>
<organism evidence="1 2">
    <name type="scientific">Zopfia rhizophila CBS 207.26</name>
    <dbReference type="NCBI Taxonomy" id="1314779"/>
    <lineage>
        <taxon>Eukaryota</taxon>
        <taxon>Fungi</taxon>
        <taxon>Dikarya</taxon>
        <taxon>Ascomycota</taxon>
        <taxon>Pezizomycotina</taxon>
        <taxon>Dothideomycetes</taxon>
        <taxon>Dothideomycetes incertae sedis</taxon>
        <taxon>Zopfiaceae</taxon>
        <taxon>Zopfia</taxon>
    </lineage>
</organism>
<keyword evidence="2" id="KW-1185">Reference proteome</keyword>
<gene>
    <name evidence="1" type="ORF">K469DRAFT_699308</name>
</gene>
<dbReference type="Proteomes" id="UP000800200">
    <property type="component" value="Unassembled WGS sequence"/>
</dbReference>